<protein>
    <recommendedName>
        <fullName evidence="3">NADAR domain-containing protein</fullName>
    </recommendedName>
</protein>
<dbReference type="Gene3D" id="1.10.357.40">
    <property type="entry name" value="YbiA-like"/>
    <property type="match status" value="1"/>
</dbReference>
<comment type="catalytic activity">
    <reaction evidence="1">
        <text>5-amino-6-(5-phospho-D-ribosylamino)uracil + H2O = 5,6-diaminouracil + D-ribose 5-phosphate</text>
        <dbReference type="Rhea" id="RHEA:55020"/>
        <dbReference type="ChEBI" id="CHEBI:15377"/>
        <dbReference type="ChEBI" id="CHEBI:46252"/>
        <dbReference type="ChEBI" id="CHEBI:58453"/>
        <dbReference type="ChEBI" id="CHEBI:78346"/>
    </reaction>
</comment>
<dbReference type="OrthoDB" id="67297at2"/>
<evidence type="ECO:0000256" key="1">
    <source>
        <dbReference type="ARBA" id="ARBA00000022"/>
    </source>
</evidence>
<keyword evidence="5" id="KW-1185">Reference proteome</keyword>
<dbReference type="InterPro" id="IPR012816">
    <property type="entry name" value="NADAR"/>
</dbReference>
<name>A0A1B8ZBS4_9FLAO</name>
<dbReference type="EMBL" id="MAYH01000048">
    <property type="protein sequence ID" value="OCA69063.1"/>
    <property type="molecule type" value="Genomic_DNA"/>
</dbReference>
<dbReference type="RefSeq" id="WP_065396162.1">
    <property type="nucleotide sequence ID" value="NZ_MAYH01000048.1"/>
</dbReference>
<gene>
    <name evidence="4" type="ORF">BBI01_17785</name>
</gene>
<evidence type="ECO:0000256" key="2">
    <source>
        <dbReference type="ARBA" id="ARBA00000751"/>
    </source>
</evidence>
<organism evidence="4 5">
    <name type="scientific">Chryseobacterium artocarpi</name>
    <dbReference type="NCBI Taxonomy" id="1414727"/>
    <lineage>
        <taxon>Bacteria</taxon>
        <taxon>Pseudomonadati</taxon>
        <taxon>Bacteroidota</taxon>
        <taxon>Flavobacteriia</taxon>
        <taxon>Flavobacteriales</taxon>
        <taxon>Weeksellaceae</taxon>
        <taxon>Chryseobacterium group</taxon>
        <taxon>Chryseobacterium</taxon>
    </lineage>
</organism>
<evidence type="ECO:0000313" key="5">
    <source>
        <dbReference type="Proteomes" id="UP000092651"/>
    </source>
</evidence>
<dbReference type="AlphaFoldDB" id="A0A1B8ZBS4"/>
<comment type="caution">
    <text evidence="4">The sequence shown here is derived from an EMBL/GenBank/DDBJ whole genome shotgun (WGS) entry which is preliminary data.</text>
</comment>
<dbReference type="CDD" id="cd15457">
    <property type="entry name" value="NADAR"/>
    <property type="match status" value="1"/>
</dbReference>
<accession>A0A1B8ZBS4</accession>
<dbReference type="InterPro" id="IPR037238">
    <property type="entry name" value="YbiA-like_sf"/>
</dbReference>
<comment type="catalytic activity">
    <reaction evidence="2">
        <text>2,5-diamino-6-hydroxy-4-(5-phosphoribosylamino)-pyrimidine + H2O = 2,5,6-triamino-4-hydroxypyrimidine + D-ribose 5-phosphate</text>
        <dbReference type="Rhea" id="RHEA:23436"/>
        <dbReference type="ChEBI" id="CHEBI:15377"/>
        <dbReference type="ChEBI" id="CHEBI:58614"/>
        <dbReference type="ChEBI" id="CHEBI:78346"/>
        <dbReference type="ChEBI" id="CHEBI:137796"/>
    </reaction>
</comment>
<reference evidence="4 5" key="1">
    <citation type="submission" date="2016-07" db="EMBL/GenBank/DDBJ databases">
        <authorList>
            <person name="Jeong J.-J."/>
            <person name="Kim D.W."/>
            <person name="Sang M.K."/>
            <person name="Choi I.-G."/>
            <person name="Kim K.D."/>
        </authorList>
    </citation>
    <scope>NUCLEOTIDE SEQUENCE [LARGE SCALE GENOMIC DNA]</scope>
    <source>
        <strain evidence="4 5">UTM-3</strain>
    </source>
</reference>
<dbReference type="Pfam" id="PF08719">
    <property type="entry name" value="NADAR"/>
    <property type="match status" value="1"/>
</dbReference>
<feature type="domain" description="NADAR" evidence="3">
    <location>
        <begin position="16"/>
        <end position="161"/>
    </location>
</feature>
<evidence type="ECO:0000259" key="3">
    <source>
        <dbReference type="Pfam" id="PF08719"/>
    </source>
</evidence>
<proteinExistence type="predicted"/>
<dbReference type="SUPFAM" id="SSF143990">
    <property type="entry name" value="YbiA-like"/>
    <property type="match status" value="1"/>
</dbReference>
<dbReference type="NCBIfam" id="TIGR02464">
    <property type="entry name" value="ribofla_fusion"/>
    <property type="match status" value="1"/>
</dbReference>
<sequence length="205" mass="23909">MNSNRREYKIKEVITFAKTQGKFGGLSNMAPSFPLFINEINIQSTEVLYQACRYSLFPQIQEEIIRTQNPMDAKKISRKYIEYTRQDWDFVKFKIMKWCLEVKLIQNFDKFSTVILNTDSKSIVEYSTKDDIWGAKPINADTLQGVNALGRLLMELREKLKSQDITNDSVIYPPDISGFLLFDHAISETHNDQYFIGDIDDIYAY</sequence>
<dbReference type="Proteomes" id="UP000092651">
    <property type="component" value="Unassembled WGS sequence"/>
</dbReference>
<evidence type="ECO:0000313" key="4">
    <source>
        <dbReference type="EMBL" id="OCA69063.1"/>
    </source>
</evidence>